<reference evidence="2" key="1">
    <citation type="journal article" date="2015" name="Nat. Genet.">
        <title>The genome and transcriptome of the zoonotic hookworm Ancylostoma ceylanicum identify infection-specific gene families.</title>
        <authorList>
            <person name="Schwarz E.M."/>
            <person name="Hu Y."/>
            <person name="Antoshechkin I."/>
            <person name="Miller M.M."/>
            <person name="Sternberg P.W."/>
            <person name="Aroian R.V."/>
        </authorList>
    </citation>
    <scope>NUCLEOTIDE SEQUENCE</scope>
    <source>
        <strain evidence="2">HY135</strain>
    </source>
</reference>
<gene>
    <name evidence="1" type="primary">Acey_s0356.g3352</name>
    <name evidence="1" type="ORF">Y032_0356g3352</name>
</gene>
<sequence length="170" mass="19108">MGPSSIGGLGFWRFPHYCAKVDPSCIVGSVFYLTPHEWSMVYPFPFGGLVFRRFPHYCAKADPYPVNFITTWPKWTCILSFPLLPGQGGSALCRFLHYWTTIDSPSIGDPYSIAFLTNGEWWIHPPSEDSCSGAFLTTAPRRIHPPSSDPCSVVFRSTGPRRIHIPLLEL</sequence>
<organism evidence="1 2">
    <name type="scientific">Ancylostoma ceylanicum</name>
    <dbReference type="NCBI Taxonomy" id="53326"/>
    <lineage>
        <taxon>Eukaryota</taxon>
        <taxon>Metazoa</taxon>
        <taxon>Ecdysozoa</taxon>
        <taxon>Nematoda</taxon>
        <taxon>Chromadorea</taxon>
        <taxon>Rhabditida</taxon>
        <taxon>Rhabditina</taxon>
        <taxon>Rhabditomorpha</taxon>
        <taxon>Strongyloidea</taxon>
        <taxon>Ancylostomatidae</taxon>
        <taxon>Ancylostomatinae</taxon>
        <taxon>Ancylostoma</taxon>
    </lineage>
</organism>
<dbReference type="Proteomes" id="UP000024635">
    <property type="component" value="Unassembled WGS sequence"/>
</dbReference>
<name>A0A016RX99_9BILA</name>
<keyword evidence="2" id="KW-1185">Reference proteome</keyword>
<dbReference type="AlphaFoldDB" id="A0A016RX99"/>
<evidence type="ECO:0000313" key="1">
    <source>
        <dbReference type="EMBL" id="EYB82579.1"/>
    </source>
</evidence>
<protein>
    <submittedName>
        <fullName evidence="1">Uncharacterized protein</fullName>
    </submittedName>
</protein>
<evidence type="ECO:0000313" key="2">
    <source>
        <dbReference type="Proteomes" id="UP000024635"/>
    </source>
</evidence>
<comment type="caution">
    <text evidence="1">The sequence shown here is derived from an EMBL/GenBank/DDBJ whole genome shotgun (WGS) entry which is preliminary data.</text>
</comment>
<dbReference type="EMBL" id="JARK01001692">
    <property type="protein sequence ID" value="EYB82579.1"/>
    <property type="molecule type" value="Genomic_DNA"/>
</dbReference>
<accession>A0A016RX99</accession>
<proteinExistence type="predicted"/>